<feature type="transmembrane region" description="Helical" evidence="1">
    <location>
        <begin position="226"/>
        <end position="246"/>
    </location>
</feature>
<feature type="non-terminal residue" evidence="2">
    <location>
        <position position="1"/>
    </location>
</feature>
<evidence type="ECO:0000313" key="3">
    <source>
        <dbReference type="Proteomes" id="UP000077266"/>
    </source>
</evidence>
<keyword evidence="3" id="KW-1185">Reference proteome</keyword>
<keyword evidence="1" id="KW-1133">Transmembrane helix</keyword>
<accession>A0A165NMW6</accession>
<dbReference type="OrthoDB" id="2905268at2759"/>
<dbReference type="InParanoid" id="A0A165NMW6"/>
<dbReference type="AlphaFoldDB" id="A0A165NMW6"/>
<feature type="transmembrane region" description="Helical" evidence="1">
    <location>
        <begin position="151"/>
        <end position="169"/>
    </location>
</feature>
<reference evidence="2 3" key="1">
    <citation type="journal article" date="2016" name="Mol. Biol. Evol.">
        <title>Comparative Genomics of Early-Diverging Mushroom-Forming Fungi Provides Insights into the Origins of Lignocellulose Decay Capabilities.</title>
        <authorList>
            <person name="Nagy L.G."/>
            <person name="Riley R."/>
            <person name="Tritt A."/>
            <person name="Adam C."/>
            <person name="Daum C."/>
            <person name="Floudas D."/>
            <person name="Sun H."/>
            <person name="Yadav J.S."/>
            <person name="Pangilinan J."/>
            <person name="Larsson K.H."/>
            <person name="Matsuura K."/>
            <person name="Barry K."/>
            <person name="Labutti K."/>
            <person name="Kuo R."/>
            <person name="Ohm R.A."/>
            <person name="Bhattacharya S.S."/>
            <person name="Shirouzu T."/>
            <person name="Yoshinaga Y."/>
            <person name="Martin F.M."/>
            <person name="Grigoriev I.V."/>
            <person name="Hibbett D.S."/>
        </authorList>
    </citation>
    <scope>NUCLEOTIDE SEQUENCE [LARGE SCALE GENOMIC DNA]</scope>
    <source>
        <strain evidence="2 3">HHB12029</strain>
    </source>
</reference>
<evidence type="ECO:0000256" key="1">
    <source>
        <dbReference type="SAM" id="Phobius"/>
    </source>
</evidence>
<keyword evidence="1" id="KW-0472">Membrane</keyword>
<dbReference type="Proteomes" id="UP000077266">
    <property type="component" value="Unassembled WGS sequence"/>
</dbReference>
<feature type="transmembrane region" description="Helical" evidence="1">
    <location>
        <begin position="31"/>
        <end position="52"/>
    </location>
</feature>
<feature type="transmembrane region" description="Helical" evidence="1">
    <location>
        <begin position="110"/>
        <end position="131"/>
    </location>
</feature>
<feature type="transmembrane region" description="Helical" evidence="1">
    <location>
        <begin position="81"/>
        <end position="103"/>
    </location>
</feature>
<feature type="non-terminal residue" evidence="2">
    <location>
        <position position="250"/>
    </location>
</feature>
<name>A0A165NMW6_EXIGL</name>
<organism evidence="2 3">
    <name type="scientific">Exidia glandulosa HHB12029</name>
    <dbReference type="NCBI Taxonomy" id="1314781"/>
    <lineage>
        <taxon>Eukaryota</taxon>
        <taxon>Fungi</taxon>
        <taxon>Dikarya</taxon>
        <taxon>Basidiomycota</taxon>
        <taxon>Agaricomycotina</taxon>
        <taxon>Agaricomycetes</taxon>
        <taxon>Auriculariales</taxon>
        <taxon>Exidiaceae</taxon>
        <taxon>Exidia</taxon>
    </lineage>
</organism>
<sequence length="250" mass="28265">VGLGVHATLFFTCLNALLDQRKTHPRQSHTYIAYILLHFSMGTLAFACNARFNEMMFVTNRDYPGGPIAFYLNNQSHWTHYVSYFAHLFIAWLQDALLIWRYFVFWERKIYMLIVPVPLFITSIIVGGLLLGQIGSPGSSIWQSVSFNLFATFWGTELSTTIFVTALIVGRLVYMRARMKKVMGTAYESLYLSVAAMLIESGLMYSVGGIIFVICYAMDTPFQNVILNTVGQIQSIAPILIILRVAQGRS</sequence>
<proteinExistence type="predicted"/>
<protein>
    <submittedName>
        <fullName evidence="2">Uncharacterized protein</fullName>
    </submittedName>
</protein>
<evidence type="ECO:0000313" key="2">
    <source>
        <dbReference type="EMBL" id="KZW00969.1"/>
    </source>
</evidence>
<dbReference type="EMBL" id="KV425897">
    <property type="protein sequence ID" value="KZW00969.1"/>
    <property type="molecule type" value="Genomic_DNA"/>
</dbReference>
<feature type="transmembrane region" description="Helical" evidence="1">
    <location>
        <begin position="190"/>
        <end position="214"/>
    </location>
</feature>
<keyword evidence="1" id="KW-0812">Transmembrane</keyword>
<gene>
    <name evidence="2" type="ORF">EXIGLDRAFT_589483</name>
</gene>